<reference evidence="1 2" key="1">
    <citation type="journal article" date="2019" name="Nat. Ecol. Evol.">
        <title>Megaphylogeny resolves global patterns of mushroom evolution.</title>
        <authorList>
            <person name="Varga T."/>
            <person name="Krizsan K."/>
            <person name="Foldi C."/>
            <person name="Dima B."/>
            <person name="Sanchez-Garcia M."/>
            <person name="Sanchez-Ramirez S."/>
            <person name="Szollosi G.J."/>
            <person name="Szarkandi J.G."/>
            <person name="Papp V."/>
            <person name="Albert L."/>
            <person name="Andreopoulos W."/>
            <person name="Angelini C."/>
            <person name="Antonin V."/>
            <person name="Barry K.W."/>
            <person name="Bougher N.L."/>
            <person name="Buchanan P."/>
            <person name="Buyck B."/>
            <person name="Bense V."/>
            <person name="Catcheside P."/>
            <person name="Chovatia M."/>
            <person name="Cooper J."/>
            <person name="Damon W."/>
            <person name="Desjardin D."/>
            <person name="Finy P."/>
            <person name="Geml J."/>
            <person name="Haridas S."/>
            <person name="Hughes K."/>
            <person name="Justo A."/>
            <person name="Karasinski D."/>
            <person name="Kautmanova I."/>
            <person name="Kiss B."/>
            <person name="Kocsube S."/>
            <person name="Kotiranta H."/>
            <person name="LaButti K.M."/>
            <person name="Lechner B.E."/>
            <person name="Liimatainen K."/>
            <person name="Lipzen A."/>
            <person name="Lukacs Z."/>
            <person name="Mihaltcheva S."/>
            <person name="Morgado L.N."/>
            <person name="Niskanen T."/>
            <person name="Noordeloos M.E."/>
            <person name="Ohm R.A."/>
            <person name="Ortiz-Santana B."/>
            <person name="Ovrebo C."/>
            <person name="Racz N."/>
            <person name="Riley R."/>
            <person name="Savchenko A."/>
            <person name="Shiryaev A."/>
            <person name="Soop K."/>
            <person name="Spirin V."/>
            <person name="Szebenyi C."/>
            <person name="Tomsovsky M."/>
            <person name="Tulloss R.E."/>
            <person name="Uehling J."/>
            <person name="Grigoriev I.V."/>
            <person name="Vagvolgyi C."/>
            <person name="Papp T."/>
            <person name="Martin F.M."/>
            <person name="Miettinen O."/>
            <person name="Hibbett D.S."/>
            <person name="Nagy L.G."/>
        </authorList>
    </citation>
    <scope>NUCLEOTIDE SEQUENCE [LARGE SCALE GENOMIC DNA]</scope>
    <source>
        <strain evidence="1 2">CBS 962.96</strain>
    </source>
</reference>
<proteinExistence type="predicted"/>
<gene>
    <name evidence="1" type="ORF">K435DRAFT_304241</name>
</gene>
<keyword evidence="2" id="KW-1185">Reference proteome</keyword>
<sequence>MLKSKRGRSINYETDYQVYLHRTYQLLLFSILDAFETGLYLPENYRFVSFRDFRCFLFLPFYSHPPASRFQTGKTWQDFVPSYPAKDKEVELDMKTSIVETWEAMIALIQSRQHSTARGDHQGYRCLAAFGLLFSLSMTY</sequence>
<evidence type="ECO:0000313" key="1">
    <source>
        <dbReference type="EMBL" id="THU88814.1"/>
    </source>
</evidence>
<dbReference type="Proteomes" id="UP000297245">
    <property type="component" value="Unassembled WGS sequence"/>
</dbReference>
<name>A0A4S8LIE2_DENBC</name>
<dbReference type="AlphaFoldDB" id="A0A4S8LIE2"/>
<organism evidence="1 2">
    <name type="scientific">Dendrothele bispora (strain CBS 962.96)</name>
    <dbReference type="NCBI Taxonomy" id="1314807"/>
    <lineage>
        <taxon>Eukaryota</taxon>
        <taxon>Fungi</taxon>
        <taxon>Dikarya</taxon>
        <taxon>Basidiomycota</taxon>
        <taxon>Agaricomycotina</taxon>
        <taxon>Agaricomycetes</taxon>
        <taxon>Agaricomycetidae</taxon>
        <taxon>Agaricales</taxon>
        <taxon>Agaricales incertae sedis</taxon>
        <taxon>Dendrothele</taxon>
    </lineage>
</organism>
<evidence type="ECO:0000313" key="2">
    <source>
        <dbReference type="Proteomes" id="UP000297245"/>
    </source>
</evidence>
<protein>
    <submittedName>
        <fullName evidence="1">Uncharacterized protein</fullName>
    </submittedName>
</protein>
<accession>A0A4S8LIE2</accession>
<dbReference type="EMBL" id="ML179394">
    <property type="protein sequence ID" value="THU88814.1"/>
    <property type="molecule type" value="Genomic_DNA"/>
</dbReference>